<dbReference type="SUPFAM" id="SSF51316">
    <property type="entry name" value="Mss4-like"/>
    <property type="match status" value="1"/>
</dbReference>
<dbReference type="Proteomes" id="UP001334248">
    <property type="component" value="Unassembled WGS sequence"/>
</dbReference>
<gene>
    <name evidence="6" type="ORF">PMZ80_009949</name>
</gene>
<name>A0ABR0RC47_9EURO</name>
<comment type="similarity">
    <text evidence="1">Belongs to the Gfa family.</text>
</comment>
<evidence type="ECO:0000313" key="6">
    <source>
        <dbReference type="EMBL" id="KAK5937820.1"/>
    </source>
</evidence>
<evidence type="ECO:0000313" key="7">
    <source>
        <dbReference type="Proteomes" id="UP001334248"/>
    </source>
</evidence>
<dbReference type="RefSeq" id="XP_064725910.1">
    <property type="nucleotide sequence ID" value="XM_064878342.1"/>
</dbReference>
<keyword evidence="4" id="KW-0456">Lyase</keyword>
<accession>A0ABR0RC47</accession>
<dbReference type="Gene3D" id="3.90.1590.10">
    <property type="entry name" value="glutathione-dependent formaldehyde- activating enzyme (gfa)"/>
    <property type="match status" value="1"/>
</dbReference>
<keyword evidence="7" id="KW-1185">Reference proteome</keyword>
<protein>
    <recommendedName>
        <fullName evidence="5">CENP-V/GFA domain-containing protein</fullName>
    </recommendedName>
</protein>
<dbReference type="Pfam" id="PF04828">
    <property type="entry name" value="GFA"/>
    <property type="match status" value="1"/>
</dbReference>
<dbReference type="PANTHER" id="PTHR33337:SF40">
    <property type="entry name" value="CENP-V_GFA DOMAIN-CONTAINING PROTEIN-RELATED"/>
    <property type="match status" value="1"/>
</dbReference>
<evidence type="ECO:0000256" key="1">
    <source>
        <dbReference type="ARBA" id="ARBA00005495"/>
    </source>
</evidence>
<proteinExistence type="inferred from homology"/>
<dbReference type="GeneID" id="90003398"/>
<evidence type="ECO:0000256" key="3">
    <source>
        <dbReference type="ARBA" id="ARBA00022833"/>
    </source>
</evidence>
<keyword evidence="3" id="KW-0862">Zinc</keyword>
<feature type="domain" description="CENP-V/GFA" evidence="5">
    <location>
        <begin position="8"/>
        <end position="116"/>
    </location>
</feature>
<dbReference type="EMBL" id="JAVHJV010000015">
    <property type="protein sequence ID" value="KAK5937820.1"/>
    <property type="molecule type" value="Genomic_DNA"/>
</dbReference>
<evidence type="ECO:0000256" key="2">
    <source>
        <dbReference type="ARBA" id="ARBA00022723"/>
    </source>
</evidence>
<evidence type="ECO:0000256" key="4">
    <source>
        <dbReference type="ARBA" id="ARBA00023239"/>
    </source>
</evidence>
<evidence type="ECO:0000259" key="5">
    <source>
        <dbReference type="PROSITE" id="PS51891"/>
    </source>
</evidence>
<dbReference type="InterPro" id="IPR011057">
    <property type="entry name" value="Mss4-like_sf"/>
</dbReference>
<keyword evidence="2" id="KW-0479">Metal-binding</keyword>
<dbReference type="PANTHER" id="PTHR33337">
    <property type="entry name" value="GFA DOMAIN-CONTAINING PROTEIN"/>
    <property type="match status" value="1"/>
</dbReference>
<reference evidence="6 7" key="1">
    <citation type="journal article" date="2023" name="Res Sq">
        <title>Genomic and morphological characterization of Knufia obscura isolated from the Mars 2020 spacecraft assembly facility.</title>
        <authorList>
            <person name="Chander A.M."/>
            <person name="Teixeira M.M."/>
            <person name="Singh N.K."/>
            <person name="Williams M.P."/>
            <person name="Parker C.W."/>
            <person name="Leo P."/>
            <person name="Stajich J.E."/>
            <person name="Torok T."/>
            <person name="Tighe S."/>
            <person name="Mason C.E."/>
            <person name="Venkateswaran K."/>
        </authorList>
    </citation>
    <scope>NUCLEOTIDE SEQUENCE [LARGE SCALE GENOMIC DNA]</scope>
    <source>
        <strain evidence="6 7">CCFEE 5817</strain>
    </source>
</reference>
<dbReference type="InterPro" id="IPR006913">
    <property type="entry name" value="CENP-V/GFA"/>
</dbReference>
<organism evidence="6 7">
    <name type="scientific">Knufia obscura</name>
    <dbReference type="NCBI Taxonomy" id="1635080"/>
    <lineage>
        <taxon>Eukaryota</taxon>
        <taxon>Fungi</taxon>
        <taxon>Dikarya</taxon>
        <taxon>Ascomycota</taxon>
        <taxon>Pezizomycotina</taxon>
        <taxon>Eurotiomycetes</taxon>
        <taxon>Chaetothyriomycetidae</taxon>
        <taxon>Chaetothyriales</taxon>
        <taxon>Trichomeriaceae</taxon>
        <taxon>Knufia</taxon>
    </lineage>
</organism>
<comment type="caution">
    <text evidence="6">The sequence shown here is derived from an EMBL/GenBank/DDBJ whole genome shotgun (WGS) entry which is preliminary data.</text>
</comment>
<dbReference type="PROSITE" id="PS51891">
    <property type="entry name" value="CENP_V_GFA"/>
    <property type="match status" value="1"/>
</dbReference>
<sequence>MAAATALRRGSCLCQTVKFSLTGPPARHIQCNCLNCQKASGSAFLTNILYKRDQYKIESGANSVKIFEDKHTDSGSVLERAFCSNCGSNLSIRNTSNPKMSDNIVVCAGSIDDNYKHFSPQSELFTHRRHAWVPEVKRVKKPDQAKM</sequence>